<dbReference type="SUPFAM" id="SSF52540">
    <property type="entry name" value="P-loop containing nucleoside triphosphate hydrolases"/>
    <property type="match status" value="1"/>
</dbReference>
<protein>
    <recommendedName>
        <fullName evidence="9">Kinesin motor domain-containing protein</fullName>
    </recommendedName>
</protein>
<gene>
    <name evidence="10" type="ORF">Ciccas_000696</name>
</gene>
<comment type="similarity">
    <text evidence="7">Belongs to the TRAFAC class myosin-kinesin ATPase superfamily. Kinesin family.</text>
</comment>
<dbReference type="GO" id="GO:0005856">
    <property type="term" value="C:cytoskeleton"/>
    <property type="evidence" value="ECO:0007669"/>
    <property type="project" value="UniProtKB-SubCell"/>
</dbReference>
<keyword evidence="7" id="KW-0505">Motor protein</keyword>
<proteinExistence type="inferred from homology"/>
<dbReference type="PROSITE" id="PS50067">
    <property type="entry name" value="KINESIN_MOTOR_2"/>
    <property type="match status" value="1"/>
</dbReference>
<organism evidence="10 11">
    <name type="scientific">Cichlidogyrus casuarinus</name>
    <dbReference type="NCBI Taxonomy" id="1844966"/>
    <lineage>
        <taxon>Eukaryota</taxon>
        <taxon>Metazoa</taxon>
        <taxon>Spiralia</taxon>
        <taxon>Lophotrochozoa</taxon>
        <taxon>Platyhelminthes</taxon>
        <taxon>Monogenea</taxon>
        <taxon>Monopisthocotylea</taxon>
        <taxon>Dactylogyridea</taxon>
        <taxon>Ancyrocephalidae</taxon>
        <taxon>Cichlidogyrus</taxon>
    </lineage>
</organism>
<evidence type="ECO:0000256" key="4">
    <source>
        <dbReference type="ARBA" id="ARBA00022840"/>
    </source>
</evidence>
<evidence type="ECO:0000256" key="5">
    <source>
        <dbReference type="ARBA" id="ARBA00023054"/>
    </source>
</evidence>
<evidence type="ECO:0000256" key="6">
    <source>
        <dbReference type="ARBA" id="ARBA00023212"/>
    </source>
</evidence>
<keyword evidence="4 7" id="KW-0067">ATP-binding</keyword>
<comment type="subcellular location">
    <subcellularLocation>
        <location evidence="1">Cytoplasm</location>
        <location evidence="1">Cytoskeleton</location>
    </subcellularLocation>
</comment>
<keyword evidence="3 7" id="KW-0547">Nucleotide-binding</keyword>
<accession>A0ABD2QPE0</accession>
<sequence>MVFEKTVKPLLQKFFEGENVSIFAYGQTCTGKTYTIGTDAQDIPNFDLLPSTAGIIPRALYAIFNHQSEPDVEYAYRATFLEVYNEECRDLCNKSQRLFIRETLNGFVVNGLSRYRVTSMADCLSVLSRGGKLRQTDATKMNVASSRSHAIFSLILTKTYGHTHSKFGNTDTIKINFIDLAGSERLNRTLAIGDRAKEGIAINKSLLALSNVINALAEKRVFVPYRDSCLTMLLKDSLCGKAYTLMISCISPESEDYSETISTLQYANRAKNIKLQPLKRCNSAPANLMEELLKQNTELKAKLVAMHNKEKAKPDVSSIVELAECEITELVQLVTELENALCVRHKVLDKFCRHRMKVRFF</sequence>
<evidence type="ECO:0000313" key="10">
    <source>
        <dbReference type="EMBL" id="KAL3320621.1"/>
    </source>
</evidence>
<dbReference type="Pfam" id="PF00225">
    <property type="entry name" value="Kinesin"/>
    <property type="match status" value="1"/>
</dbReference>
<evidence type="ECO:0000256" key="3">
    <source>
        <dbReference type="ARBA" id="ARBA00022741"/>
    </source>
</evidence>
<dbReference type="InterPro" id="IPR027417">
    <property type="entry name" value="P-loop_NTPase"/>
</dbReference>
<feature type="coiled-coil region" evidence="8">
    <location>
        <begin position="289"/>
        <end position="340"/>
    </location>
</feature>
<dbReference type="InterPro" id="IPR001752">
    <property type="entry name" value="Kinesin_motor_dom"/>
</dbReference>
<feature type="domain" description="Kinesin motor" evidence="9">
    <location>
        <begin position="1"/>
        <end position="273"/>
    </location>
</feature>
<comment type="caution">
    <text evidence="10">The sequence shown here is derived from an EMBL/GenBank/DDBJ whole genome shotgun (WGS) entry which is preliminary data.</text>
</comment>
<evidence type="ECO:0000259" key="9">
    <source>
        <dbReference type="PROSITE" id="PS50067"/>
    </source>
</evidence>
<evidence type="ECO:0000256" key="7">
    <source>
        <dbReference type="PROSITE-ProRule" id="PRU00283"/>
    </source>
</evidence>
<evidence type="ECO:0000256" key="8">
    <source>
        <dbReference type="SAM" id="Coils"/>
    </source>
</evidence>
<dbReference type="Proteomes" id="UP001626550">
    <property type="component" value="Unassembled WGS sequence"/>
</dbReference>
<dbReference type="PANTHER" id="PTHR47969:SF15">
    <property type="entry name" value="CHROMOSOME-ASSOCIATED KINESIN KIF4A-RELATED"/>
    <property type="match status" value="1"/>
</dbReference>
<dbReference type="Gene3D" id="3.40.850.10">
    <property type="entry name" value="Kinesin motor domain"/>
    <property type="match status" value="1"/>
</dbReference>
<evidence type="ECO:0000256" key="1">
    <source>
        <dbReference type="ARBA" id="ARBA00004245"/>
    </source>
</evidence>
<dbReference type="PRINTS" id="PR00380">
    <property type="entry name" value="KINESINHEAVY"/>
</dbReference>
<dbReference type="SMART" id="SM00129">
    <property type="entry name" value="KISc"/>
    <property type="match status" value="1"/>
</dbReference>
<dbReference type="GO" id="GO:0003774">
    <property type="term" value="F:cytoskeletal motor activity"/>
    <property type="evidence" value="ECO:0007669"/>
    <property type="project" value="UniProtKB-UniRule"/>
</dbReference>
<dbReference type="InterPro" id="IPR027640">
    <property type="entry name" value="Kinesin-like_fam"/>
</dbReference>
<keyword evidence="5 8" id="KW-0175">Coiled coil</keyword>
<evidence type="ECO:0000313" key="11">
    <source>
        <dbReference type="Proteomes" id="UP001626550"/>
    </source>
</evidence>
<evidence type="ECO:0000256" key="2">
    <source>
        <dbReference type="ARBA" id="ARBA00022490"/>
    </source>
</evidence>
<dbReference type="InterPro" id="IPR036961">
    <property type="entry name" value="Kinesin_motor_dom_sf"/>
</dbReference>
<feature type="binding site" evidence="7">
    <location>
        <begin position="26"/>
        <end position="33"/>
    </location>
    <ligand>
        <name>ATP</name>
        <dbReference type="ChEBI" id="CHEBI:30616"/>
    </ligand>
</feature>
<keyword evidence="11" id="KW-1185">Reference proteome</keyword>
<reference evidence="10 11" key="1">
    <citation type="submission" date="2024-11" db="EMBL/GenBank/DDBJ databases">
        <title>Adaptive evolution of stress response genes in parasites aligns with host niche diversity.</title>
        <authorList>
            <person name="Hahn C."/>
            <person name="Resl P."/>
        </authorList>
    </citation>
    <scope>NUCLEOTIDE SEQUENCE [LARGE SCALE GENOMIC DNA]</scope>
    <source>
        <strain evidence="10">EGGRZ-B1_66</strain>
        <tissue evidence="10">Body</tissue>
    </source>
</reference>
<dbReference type="EMBL" id="JBJKFK010000040">
    <property type="protein sequence ID" value="KAL3320621.1"/>
    <property type="molecule type" value="Genomic_DNA"/>
</dbReference>
<dbReference type="PANTHER" id="PTHR47969">
    <property type="entry name" value="CHROMOSOME-ASSOCIATED KINESIN KIF4A-RELATED"/>
    <property type="match status" value="1"/>
</dbReference>
<keyword evidence="2" id="KW-0963">Cytoplasm</keyword>
<keyword evidence="6" id="KW-0206">Cytoskeleton</keyword>
<name>A0ABD2QPE0_9PLAT</name>
<dbReference type="AlphaFoldDB" id="A0ABD2QPE0"/>
<dbReference type="GO" id="GO:0005524">
    <property type="term" value="F:ATP binding"/>
    <property type="evidence" value="ECO:0007669"/>
    <property type="project" value="UniProtKB-UniRule"/>
</dbReference>